<dbReference type="AlphaFoldDB" id="A0A7R8ZVQ4"/>
<organism evidence="1">
    <name type="scientific">Cyprideis torosa</name>
    <dbReference type="NCBI Taxonomy" id="163714"/>
    <lineage>
        <taxon>Eukaryota</taxon>
        <taxon>Metazoa</taxon>
        <taxon>Ecdysozoa</taxon>
        <taxon>Arthropoda</taxon>
        <taxon>Crustacea</taxon>
        <taxon>Oligostraca</taxon>
        <taxon>Ostracoda</taxon>
        <taxon>Podocopa</taxon>
        <taxon>Podocopida</taxon>
        <taxon>Cytherocopina</taxon>
        <taxon>Cytheroidea</taxon>
        <taxon>Cytherideidae</taxon>
        <taxon>Cyprideis</taxon>
    </lineage>
</organism>
<dbReference type="Pfam" id="PF02556">
    <property type="entry name" value="SecB"/>
    <property type="match status" value="1"/>
</dbReference>
<gene>
    <name evidence="1" type="ORF">CTOB1V02_LOCUS16098</name>
</gene>
<evidence type="ECO:0000313" key="1">
    <source>
        <dbReference type="EMBL" id="CAD7238283.1"/>
    </source>
</evidence>
<dbReference type="SUPFAM" id="SSF54611">
    <property type="entry name" value="SecB-like"/>
    <property type="match status" value="1"/>
</dbReference>
<accession>A0A7R8ZVQ4</accession>
<feature type="non-terminal residue" evidence="1">
    <location>
        <position position="87"/>
    </location>
</feature>
<name>A0A7R8ZVQ4_9CRUS</name>
<dbReference type="InterPro" id="IPR035958">
    <property type="entry name" value="SecB-like_sf"/>
</dbReference>
<dbReference type="InterPro" id="IPR003708">
    <property type="entry name" value="SecB"/>
</dbReference>
<dbReference type="EMBL" id="OB698958">
    <property type="protein sequence ID" value="CAD7238283.1"/>
    <property type="molecule type" value="Genomic_DNA"/>
</dbReference>
<dbReference type="Gene3D" id="3.10.420.10">
    <property type="entry name" value="SecB-like"/>
    <property type="match status" value="1"/>
</dbReference>
<proteinExistence type="predicted"/>
<dbReference type="GO" id="GO:0051082">
    <property type="term" value="F:unfolded protein binding"/>
    <property type="evidence" value="ECO:0007669"/>
    <property type="project" value="InterPro"/>
</dbReference>
<dbReference type="GO" id="GO:0015031">
    <property type="term" value="P:protein transport"/>
    <property type="evidence" value="ECO:0007669"/>
    <property type="project" value="InterPro"/>
</dbReference>
<sequence length="87" mass="9651">MTFPGDDNMAENETAAVGDAPQQPKLHIMAQFVRDMSFENILSQKGASEDPQPEVSVRVNLDAKKRQTENQYEVSLKLAVDSKDKNG</sequence>
<reference evidence="1" key="1">
    <citation type="submission" date="2020-11" db="EMBL/GenBank/DDBJ databases">
        <authorList>
            <person name="Tran Van P."/>
        </authorList>
    </citation>
    <scope>NUCLEOTIDE SEQUENCE</scope>
</reference>
<dbReference type="GO" id="GO:0051262">
    <property type="term" value="P:protein tetramerization"/>
    <property type="evidence" value="ECO:0007669"/>
    <property type="project" value="InterPro"/>
</dbReference>
<protein>
    <submittedName>
        <fullName evidence="1">Uncharacterized protein</fullName>
    </submittedName>
</protein>